<accession>A0ABT0K2R0</accession>
<name>A0ABT0K2R0_9ACTN</name>
<keyword evidence="3" id="KW-1185">Reference proteome</keyword>
<keyword evidence="1" id="KW-1133">Transmembrane helix</keyword>
<feature type="transmembrane region" description="Helical" evidence="1">
    <location>
        <begin position="67"/>
        <end position="87"/>
    </location>
</feature>
<organism evidence="2 3">
    <name type="scientific">Frankia umida</name>
    <dbReference type="NCBI Taxonomy" id="573489"/>
    <lineage>
        <taxon>Bacteria</taxon>
        <taxon>Bacillati</taxon>
        <taxon>Actinomycetota</taxon>
        <taxon>Actinomycetes</taxon>
        <taxon>Frankiales</taxon>
        <taxon>Frankiaceae</taxon>
        <taxon>Frankia</taxon>
    </lineage>
</organism>
<proteinExistence type="predicted"/>
<feature type="transmembrane region" description="Helical" evidence="1">
    <location>
        <begin position="12"/>
        <end position="30"/>
    </location>
</feature>
<evidence type="ECO:0000313" key="3">
    <source>
        <dbReference type="Proteomes" id="UP001201873"/>
    </source>
</evidence>
<protein>
    <recommendedName>
        <fullName evidence="4">Integral membrane protein</fullName>
    </recommendedName>
</protein>
<keyword evidence="1" id="KW-0472">Membrane</keyword>
<comment type="caution">
    <text evidence="2">The sequence shown here is derived from an EMBL/GenBank/DDBJ whole genome shotgun (WGS) entry which is preliminary data.</text>
</comment>
<evidence type="ECO:0000256" key="1">
    <source>
        <dbReference type="SAM" id="Phobius"/>
    </source>
</evidence>
<keyword evidence="1" id="KW-0812">Transmembrane</keyword>
<dbReference type="Proteomes" id="UP001201873">
    <property type="component" value="Unassembled WGS sequence"/>
</dbReference>
<evidence type="ECO:0000313" key="2">
    <source>
        <dbReference type="EMBL" id="MCK9878078.1"/>
    </source>
</evidence>
<feature type="transmembrane region" description="Helical" evidence="1">
    <location>
        <begin position="42"/>
        <end position="61"/>
    </location>
</feature>
<evidence type="ECO:0008006" key="4">
    <source>
        <dbReference type="Google" id="ProtNLM"/>
    </source>
</evidence>
<gene>
    <name evidence="2" type="ORF">MXD59_20270</name>
</gene>
<dbReference type="EMBL" id="JALKFT010000026">
    <property type="protein sequence ID" value="MCK9878078.1"/>
    <property type="molecule type" value="Genomic_DNA"/>
</dbReference>
<reference evidence="2 3" key="1">
    <citation type="submission" date="2022-04" db="EMBL/GenBank/DDBJ databases">
        <title>Genome diversity in the genus Frankia.</title>
        <authorList>
            <person name="Carlos-Shanley C."/>
            <person name="Hahn D."/>
        </authorList>
    </citation>
    <scope>NUCLEOTIDE SEQUENCE [LARGE SCALE GENOMIC DNA]</scope>
    <source>
        <strain evidence="2 3">Ag45/Mut15</strain>
    </source>
</reference>
<sequence length="104" mass="11746">MDDTASAADLRWFLGFMVVRMASELLAAVVISRRRGARPARVFAVCSESVLVIAFGLWTLIAWGVWFFLAYLVAEVVLSAVAVVRWFRDRQRAGMAFHHDARED</sequence>
<dbReference type="RefSeq" id="WP_248826219.1">
    <property type="nucleotide sequence ID" value="NZ_JALKFT010000026.1"/>
</dbReference>